<dbReference type="Gene3D" id="2.40.50.100">
    <property type="match status" value="1"/>
</dbReference>
<dbReference type="Pfam" id="PF00198">
    <property type="entry name" value="2-oxoacid_dh"/>
    <property type="match status" value="1"/>
</dbReference>
<evidence type="ECO:0000256" key="2">
    <source>
        <dbReference type="ARBA" id="ARBA00007317"/>
    </source>
</evidence>
<dbReference type="Proteomes" id="UP001164693">
    <property type="component" value="Chromosome"/>
</dbReference>
<dbReference type="EMBL" id="CP097463">
    <property type="protein sequence ID" value="WAX58382.1"/>
    <property type="molecule type" value="Genomic_DNA"/>
</dbReference>
<feature type="domain" description="Peripheral subunit-binding (PSBD)" evidence="9">
    <location>
        <begin position="156"/>
        <end position="194"/>
    </location>
</feature>
<dbReference type="PROSITE" id="PS50968">
    <property type="entry name" value="BIOTINYL_LIPOYL"/>
    <property type="match status" value="1"/>
</dbReference>
<dbReference type="SUPFAM" id="SSF52777">
    <property type="entry name" value="CoA-dependent acyltransferases"/>
    <property type="match status" value="1"/>
</dbReference>
<name>A0ABY7K4A9_9ACTN</name>
<dbReference type="CDD" id="cd06849">
    <property type="entry name" value="lipoyl_domain"/>
    <property type="match status" value="1"/>
</dbReference>
<comment type="similarity">
    <text evidence="2 6">Belongs to the 2-oxoacid dehydrogenase family.</text>
</comment>
<feature type="compositionally biased region" description="Pro residues" evidence="7">
    <location>
        <begin position="139"/>
        <end position="148"/>
    </location>
</feature>
<accession>A0ABY7K4A9</accession>
<dbReference type="Pfam" id="PF00364">
    <property type="entry name" value="Biotin_lipoyl"/>
    <property type="match status" value="1"/>
</dbReference>
<evidence type="ECO:0000256" key="1">
    <source>
        <dbReference type="ARBA" id="ARBA00001938"/>
    </source>
</evidence>
<evidence type="ECO:0000313" key="11">
    <source>
        <dbReference type="Proteomes" id="UP001164693"/>
    </source>
</evidence>
<evidence type="ECO:0000256" key="5">
    <source>
        <dbReference type="ARBA" id="ARBA00023315"/>
    </source>
</evidence>
<dbReference type="SUPFAM" id="SSF51230">
    <property type="entry name" value="Single hybrid motif"/>
    <property type="match status" value="1"/>
</dbReference>
<evidence type="ECO:0000259" key="8">
    <source>
        <dbReference type="PROSITE" id="PS50968"/>
    </source>
</evidence>
<dbReference type="InterPro" id="IPR050743">
    <property type="entry name" value="2-oxoacid_DH_E2_comp"/>
</dbReference>
<gene>
    <name evidence="10" type="ORF">M6B22_06345</name>
</gene>
<evidence type="ECO:0000256" key="4">
    <source>
        <dbReference type="ARBA" id="ARBA00022823"/>
    </source>
</evidence>
<organism evidence="10 11">
    <name type="scientific">Jatrophihabitans cynanchi</name>
    <dbReference type="NCBI Taxonomy" id="2944128"/>
    <lineage>
        <taxon>Bacteria</taxon>
        <taxon>Bacillati</taxon>
        <taxon>Actinomycetota</taxon>
        <taxon>Actinomycetes</taxon>
        <taxon>Jatrophihabitantales</taxon>
        <taxon>Jatrophihabitantaceae</taxon>
        <taxon>Jatrophihabitans</taxon>
    </lineage>
</organism>
<evidence type="ECO:0000313" key="10">
    <source>
        <dbReference type="EMBL" id="WAX58382.1"/>
    </source>
</evidence>
<feature type="compositionally biased region" description="Low complexity" evidence="7">
    <location>
        <begin position="125"/>
        <end position="138"/>
    </location>
</feature>
<evidence type="ECO:0000259" key="9">
    <source>
        <dbReference type="PROSITE" id="PS51826"/>
    </source>
</evidence>
<dbReference type="InterPro" id="IPR023213">
    <property type="entry name" value="CAT-like_dom_sf"/>
</dbReference>
<dbReference type="SUPFAM" id="SSF47005">
    <property type="entry name" value="Peripheral subunit-binding domain of 2-oxo acid dehydrogenase complex"/>
    <property type="match status" value="1"/>
</dbReference>
<dbReference type="PROSITE" id="PS51826">
    <property type="entry name" value="PSBD"/>
    <property type="match status" value="1"/>
</dbReference>
<keyword evidence="11" id="KW-1185">Reference proteome</keyword>
<dbReference type="InterPro" id="IPR036625">
    <property type="entry name" value="E3-bd_dom_sf"/>
</dbReference>
<dbReference type="InterPro" id="IPR001078">
    <property type="entry name" value="2-oxoacid_DH_actylTfrase"/>
</dbReference>
<evidence type="ECO:0000256" key="3">
    <source>
        <dbReference type="ARBA" id="ARBA00022679"/>
    </source>
</evidence>
<dbReference type="InterPro" id="IPR011053">
    <property type="entry name" value="Single_hybrid_motif"/>
</dbReference>
<dbReference type="EC" id="2.3.1.-" evidence="6"/>
<dbReference type="PANTHER" id="PTHR43178:SF5">
    <property type="entry name" value="LIPOAMIDE ACYLTRANSFERASE COMPONENT OF BRANCHED-CHAIN ALPHA-KETO ACID DEHYDROGENASE COMPLEX, MITOCHONDRIAL"/>
    <property type="match status" value="1"/>
</dbReference>
<evidence type="ECO:0000256" key="6">
    <source>
        <dbReference type="RuleBase" id="RU003423"/>
    </source>
</evidence>
<dbReference type="InterPro" id="IPR000089">
    <property type="entry name" value="Biotin_lipoyl"/>
</dbReference>
<dbReference type="PANTHER" id="PTHR43178">
    <property type="entry name" value="DIHYDROLIPOAMIDE ACETYLTRANSFERASE COMPONENT OF PYRUVATE DEHYDROGENASE COMPLEX"/>
    <property type="match status" value="1"/>
</dbReference>
<dbReference type="Pfam" id="PF02817">
    <property type="entry name" value="E3_binding"/>
    <property type="match status" value="1"/>
</dbReference>
<sequence length="453" mass="48064">MTQTREFRLPDLGEGLEDGEIVEWMVKVGDPVALNQTVATVESAKALVELPSPFEGTVEDICVAAGETVPVGSVLLRIAADPADAPDPSHVRSAEAVAEPDAEPKPLVGYGSAEAPSPRRRRRVSVSSGSTSGARPDPTAGPEPPPAEPRAQSPVRALPPVRKLAKLNGVELHALAPGSGPDGRILRQDVEAAIVRSAVAATATPTPPRPTRVGFRGRYPGEVEVVRGIRKRIIAKMEDSRRTIPDASCSRDTDLTALVALRAALTEQARAEGYDVRITPFALICRATVAALRRFPTLNAAYDPAAGEIRLLDAINLGVAVDTEAGLMVANIKNAERLSVLDLAEQAALLAERCRTRAATPADLTGGTFTVNNYGSFGNDDGDPIINAPESGILGIGAIRERPWVVDGQLAVRRVARLKLVFDHRICDGGEAGRFIDHLGQLCEEPARLLLHS</sequence>
<proteinExistence type="inferred from homology"/>
<comment type="cofactor">
    <cofactor evidence="1 6">
        <name>(R)-lipoate</name>
        <dbReference type="ChEBI" id="CHEBI:83088"/>
    </cofactor>
</comment>
<keyword evidence="4 6" id="KW-0450">Lipoyl</keyword>
<dbReference type="Gene3D" id="3.30.559.10">
    <property type="entry name" value="Chloramphenicol acetyltransferase-like domain"/>
    <property type="match status" value="1"/>
</dbReference>
<evidence type="ECO:0000256" key="7">
    <source>
        <dbReference type="SAM" id="MobiDB-lite"/>
    </source>
</evidence>
<dbReference type="Gene3D" id="4.10.320.10">
    <property type="entry name" value="E3-binding domain"/>
    <property type="match status" value="1"/>
</dbReference>
<feature type="region of interest" description="Disordered" evidence="7">
    <location>
        <begin position="83"/>
        <end position="156"/>
    </location>
</feature>
<reference evidence="10" key="1">
    <citation type="submission" date="2022-05" db="EMBL/GenBank/DDBJ databases">
        <title>Jatrophihabitans sp. SB3-54 whole genome sequence.</title>
        <authorList>
            <person name="Suh M.K."/>
            <person name="Eom M.K."/>
            <person name="Kim J.S."/>
            <person name="Kim H.S."/>
            <person name="Do H.E."/>
            <person name="Shin Y.K."/>
            <person name="Lee J.-S."/>
        </authorList>
    </citation>
    <scope>NUCLEOTIDE SEQUENCE</scope>
    <source>
        <strain evidence="10">SB3-54</strain>
    </source>
</reference>
<dbReference type="InterPro" id="IPR004167">
    <property type="entry name" value="PSBD"/>
</dbReference>
<keyword evidence="5 6" id="KW-0012">Acyltransferase</keyword>
<feature type="domain" description="Lipoyl-binding" evidence="8">
    <location>
        <begin position="4"/>
        <end position="79"/>
    </location>
</feature>
<protein>
    <recommendedName>
        <fullName evidence="6">Dihydrolipoamide acetyltransferase component of pyruvate dehydrogenase complex</fullName>
        <ecNumber evidence="6">2.3.1.-</ecNumber>
    </recommendedName>
</protein>
<dbReference type="RefSeq" id="WP_269444930.1">
    <property type="nucleotide sequence ID" value="NZ_CP097463.1"/>
</dbReference>
<keyword evidence="3 6" id="KW-0808">Transferase</keyword>